<dbReference type="Proteomes" id="UP001266305">
    <property type="component" value="Unassembled WGS sequence"/>
</dbReference>
<gene>
    <name evidence="2" type="ORF">P7K49_015056</name>
</gene>
<comment type="caution">
    <text evidence="2">The sequence shown here is derived from an EMBL/GenBank/DDBJ whole genome shotgun (WGS) entry which is preliminary data.</text>
</comment>
<proteinExistence type="predicted"/>
<dbReference type="EMBL" id="JASSZA010000007">
    <property type="protein sequence ID" value="KAK2105542.1"/>
    <property type="molecule type" value="Genomic_DNA"/>
</dbReference>
<feature type="compositionally biased region" description="Polar residues" evidence="1">
    <location>
        <begin position="92"/>
        <end position="106"/>
    </location>
</feature>
<feature type="region of interest" description="Disordered" evidence="1">
    <location>
        <begin position="56"/>
        <end position="118"/>
    </location>
</feature>
<accession>A0ABQ9V854</accession>
<evidence type="ECO:0000313" key="3">
    <source>
        <dbReference type="Proteomes" id="UP001266305"/>
    </source>
</evidence>
<reference evidence="2 3" key="1">
    <citation type="submission" date="2023-05" db="EMBL/GenBank/DDBJ databases">
        <title>B98-5 Cell Line De Novo Hybrid Assembly: An Optical Mapping Approach.</title>
        <authorList>
            <person name="Kananen K."/>
            <person name="Auerbach J.A."/>
            <person name="Kautto E."/>
            <person name="Blachly J.S."/>
        </authorList>
    </citation>
    <scope>NUCLEOTIDE SEQUENCE [LARGE SCALE GENOMIC DNA]</scope>
    <source>
        <strain evidence="2">B95-8</strain>
        <tissue evidence="2">Cell line</tissue>
    </source>
</reference>
<name>A0ABQ9V854_SAGOE</name>
<sequence>MRASSACRHDSDFQNFWLGSDSKDGRAQGTTECLLRGLMICLKVISSMFTVGEWQAQERTSDQIREQKKTSQKPGGQETKERASQWEAPGFTSFQVTQSAAESQRVASVPSLPAGAPH</sequence>
<evidence type="ECO:0000256" key="1">
    <source>
        <dbReference type="SAM" id="MobiDB-lite"/>
    </source>
</evidence>
<organism evidence="2 3">
    <name type="scientific">Saguinus oedipus</name>
    <name type="common">Cotton-top tamarin</name>
    <name type="synonym">Oedipomidas oedipus</name>
    <dbReference type="NCBI Taxonomy" id="9490"/>
    <lineage>
        <taxon>Eukaryota</taxon>
        <taxon>Metazoa</taxon>
        <taxon>Chordata</taxon>
        <taxon>Craniata</taxon>
        <taxon>Vertebrata</taxon>
        <taxon>Euteleostomi</taxon>
        <taxon>Mammalia</taxon>
        <taxon>Eutheria</taxon>
        <taxon>Euarchontoglires</taxon>
        <taxon>Primates</taxon>
        <taxon>Haplorrhini</taxon>
        <taxon>Platyrrhini</taxon>
        <taxon>Cebidae</taxon>
        <taxon>Callitrichinae</taxon>
        <taxon>Saguinus</taxon>
    </lineage>
</organism>
<keyword evidence="3" id="KW-1185">Reference proteome</keyword>
<feature type="compositionally biased region" description="Basic and acidic residues" evidence="1">
    <location>
        <begin position="59"/>
        <end position="69"/>
    </location>
</feature>
<evidence type="ECO:0000313" key="2">
    <source>
        <dbReference type="EMBL" id="KAK2105542.1"/>
    </source>
</evidence>
<protein>
    <submittedName>
        <fullName evidence="2">Uncharacterized protein</fullName>
    </submittedName>
</protein>